<proteinExistence type="inferred from homology"/>
<comment type="subcellular location">
    <subcellularLocation>
        <location evidence="1">Membrane</location>
        <topology evidence="1">Multi-pass membrane protein</topology>
    </subcellularLocation>
</comment>
<comment type="similarity">
    <text evidence="2">Belongs to the DsbD family.</text>
</comment>
<accession>A0ABS9FB33</accession>
<protein>
    <submittedName>
        <fullName evidence="9">Cytochrome c biogenesis protein CcdA</fullName>
    </submittedName>
</protein>
<comment type="caution">
    <text evidence="9">The sequence shown here is derived from an EMBL/GenBank/DDBJ whole genome shotgun (WGS) entry which is preliminary data.</text>
</comment>
<feature type="transmembrane region" description="Helical" evidence="7">
    <location>
        <begin position="124"/>
        <end position="151"/>
    </location>
</feature>
<dbReference type="Pfam" id="PF02683">
    <property type="entry name" value="DsbD_TM"/>
    <property type="match status" value="1"/>
</dbReference>
<evidence type="ECO:0000256" key="4">
    <source>
        <dbReference type="ARBA" id="ARBA00022748"/>
    </source>
</evidence>
<reference evidence="9 10" key="1">
    <citation type="submission" date="2019-11" db="EMBL/GenBank/DDBJ databases">
        <title>Epiphytic Pseudomonas syringae from cherry orchards.</title>
        <authorList>
            <person name="Hulin M.T."/>
        </authorList>
    </citation>
    <scope>NUCLEOTIDE SEQUENCE [LARGE SCALE GENOMIC DNA]</scope>
    <source>
        <strain evidence="9 10">PA-6-5B</strain>
    </source>
</reference>
<dbReference type="PANTHER" id="PTHR31272">
    <property type="entry name" value="CYTOCHROME C-TYPE BIOGENESIS PROTEIN HI_1454-RELATED"/>
    <property type="match status" value="1"/>
</dbReference>
<organism evidence="9 10">
    <name type="scientific">Pseudomonas gessardii</name>
    <dbReference type="NCBI Taxonomy" id="78544"/>
    <lineage>
        <taxon>Bacteria</taxon>
        <taxon>Pseudomonadati</taxon>
        <taxon>Pseudomonadota</taxon>
        <taxon>Gammaproteobacteria</taxon>
        <taxon>Pseudomonadales</taxon>
        <taxon>Pseudomonadaceae</taxon>
        <taxon>Pseudomonas</taxon>
    </lineage>
</organism>
<keyword evidence="3 7" id="KW-0812">Transmembrane</keyword>
<feature type="transmembrane region" description="Helical" evidence="7">
    <location>
        <begin position="6"/>
        <end position="31"/>
    </location>
</feature>
<feature type="transmembrane region" description="Helical" evidence="7">
    <location>
        <begin position="74"/>
        <end position="96"/>
    </location>
</feature>
<feature type="transmembrane region" description="Helical" evidence="7">
    <location>
        <begin position="43"/>
        <end position="68"/>
    </location>
</feature>
<evidence type="ECO:0000256" key="3">
    <source>
        <dbReference type="ARBA" id="ARBA00022692"/>
    </source>
</evidence>
<evidence type="ECO:0000256" key="2">
    <source>
        <dbReference type="ARBA" id="ARBA00006143"/>
    </source>
</evidence>
<dbReference type="PANTHER" id="PTHR31272:SF9">
    <property type="entry name" value="BLL1027 PROTEIN"/>
    <property type="match status" value="1"/>
</dbReference>
<evidence type="ECO:0000256" key="7">
    <source>
        <dbReference type="SAM" id="Phobius"/>
    </source>
</evidence>
<feature type="transmembrane region" description="Helical" evidence="7">
    <location>
        <begin position="200"/>
        <end position="217"/>
    </location>
</feature>
<keyword evidence="6 7" id="KW-0472">Membrane</keyword>
<evidence type="ECO:0000313" key="9">
    <source>
        <dbReference type="EMBL" id="MCF5109136.1"/>
    </source>
</evidence>
<evidence type="ECO:0000256" key="6">
    <source>
        <dbReference type="ARBA" id="ARBA00023136"/>
    </source>
</evidence>
<gene>
    <name evidence="9" type="ORF">GIW56_20095</name>
</gene>
<keyword evidence="10" id="KW-1185">Reference proteome</keyword>
<dbReference type="InterPro" id="IPR003834">
    <property type="entry name" value="Cyt_c_assmbl_TM_dom"/>
</dbReference>
<dbReference type="EMBL" id="WKED01000042">
    <property type="protein sequence ID" value="MCF5109136.1"/>
    <property type="molecule type" value="Genomic_DNA"/>
</dbReference>
<dbReference type="RefSeq" id="WP_169866754.1">
    <property type="nucleotide sequence ID" value="NZ_JAAQYN010000042.1"/>
</dbReference>
<sequence length="236" mass="24790">MSIELVSIPLAMVAGVLSILSPCVWPLVPVVMSSTAKSSKLDAVFLALGLSTSFAVAGTIISFVLLNLGIDPVIFRYVAAVLLVFLGLTLVVKPLGDWLTLQLSRMTSRVETHNYRGGSAMGQFGLGALLGLVWLPCVGPTLGAAIALASIGQDMSMAFVVMFAFGLGTAAVLILAAVLSGRLLTRWRPGLMSRATHGKRFLGVLLLVLGGLVLTGVDKVLETFALSILPDWLLTL</sequence>
<dbReference type="Proteomes" id="UP000814003">
    <property type="component" value="Unassembled WGS sequence"/>
</dbReference>
<keyword evidence="4" id="KW-0201">Cytochrome c-type biogenesis</keyword>
<evidence type="ECO:0000256" key="1">
    <source>
        <dbReference type="ARBA" id="ARBA00004141"/>
    </source>
</evidence>
<evidence type="ECO:0000259" key="8">
    <source>
        <dbReference type="Pfam" id="PF02683"/>
    </source>
</evidence>
<evidence type="ECO:0000313" key="10">
    <source>
        <dbReference type="Proteomes" id="UP000814003"/>
    </source>
</evidence>
<feature type="domain" description="Cytochrome C biogenesis protein transmembrane" evidence="8">
    <location>
        <begin position="7"/>
        <end position="209"/>
    </location>
</feature>
<keyword evidence="5 7" id="KW-1133">Transmembrane helix</keyword>
<feature type="transmembrane region" description="Helical" evidence="7">
    <location>
        <begin position="157"/>
        <end position="179"/>
    </location>
</feature>
<dbReference type="InterPro" id="IPR051790">
    <property type="entry name" value="Cytochrome_c-biogenesis_DsbD"/>
</dbReference>
<evidence type="ECO:0000256" key="5">
    <source>
        <dbReference type="ARBA" id="ARBA00022989"/>
    </source>
</evidence>
<name>A0ABS9FB33_9PSED</name>